<reference evidence="2 3" key="1">
    <citation type="submission" date="2015-08" db="EMBL/GenBank/DDBJ databases">
        <title>Next Generation Sequencing and Analysis of the Genome of Puccinia sorghi L Schw, the Causal Agent of Maize Common Rust.</title>
        <authorList>
            <person name="Rochi L."/>
            <person name="Burguener G."/>
            <person name="Darino M."/>
            <person name="Turjanski A."/>
            <person name="Kreff E."/>
            <person name="Dieguez M.J."/>
            <person name="Sacco F."/>
        </authorList>
    </citation>
    <scope>NUCLEOTIDE SEQUENCE [LARGE SCALE GENOMIC DNA]</scope>
    <source>
        <strain evidence="2 3">RO10H11247</strain>
    </source>
</reference>
<dbReference type="OrthoDB" id="3562068at2759"/>
<dbReference type="VEuPathDB" id="FungiDB:VP01_10407g1"/>
<keyword evidence="1" id="KW-1133">Transmembrane helix</keyword>
<keyword evidence="1" id="KW-0472">Membrane</keyword>
<dbReference type="AlphaFoldDB" id="A0A0L6VUG7"/>
<protein>
    <recommendedName>
        <fullName evidence="4">Reverse transcriptase Ty1/copia-type domain-containing protein</fullName>
    </recommendedName>
</protein>
<evidence type="ECO:0008006" key="4">
    <source>
        <dbReference type="Google" id="ProtNLM"/>
    </source>
</evidence>
<evidence type="ECO:0000313" key="3">
    <source>
        <dbReference type="Proteomes" id="UP000037035"/>
    </source>
</evidence>
<keyword evidence="1" id="KW-0812">Transmembrane</keyword>
<proteinExistence type="predicted"/>
<sequence>MGKNQINGLFEPPNKFLNTTWFFWTKPTTMSSPEKGKARLCIQGFLQTYGKDFFETFAPTGKFSSLLTLLVFIRIKTLSYFFMWMT</sequence>
<accession>A0A0L6VUG7</accession>
<evidence type="ECO:0000256" key="1">
    <source>
        <dbReference type="SAM" id="Phobius"/>
    </source>
</evidence>
<name>A0A0L6VUG7_9BASI</name>
<gene>
    <name evidence="2" type="ORF">VP01_10407g1</name>
</gene>
<evidence type="ECO:0000313" key="2">
    <source>
        <dbReference type="EMBL" id="KNZ64331.1"/>
    </source>
</evidence>
<dbReference type="Proteomes" id="UP000037035">
    <property type="component" value="Unassembled WGS sequence"/>
</dbReference>
<comment type="caution">
    <text evidence="2">The sequence shown here is derived from an EMBL/GenBank/DDBJ whole genome shotgun (WGS) entry which is preliminary data.</text>
</comment>
<dbReference type="EMBL" id="LAVV01000452">
    <property type="protein sequence ID" value="KNZ64331.1"/>
    <property type="molecule type" value="Genomic_DNA"/>
</dbReference>
<keyword evidence="3" id="KW-1185">Reference proteome</keyword>
<organism evidence="2 3">
    <name type="scientific">Puccinia sorghi</name>
    <dbReference type="NCBI Taxonomy" id="27349"/>
    <lineage>
        <taxon>Eukaryota</taxon>
        <taxon>Fungi</taxon>
        <taxon>Dikarya</taxon>
        <taxon>Basidiomycota</taxon>
        <taxon>Pucciniomycotina</taxon>
        <taxon>Pucciniomycetes</taxon>
        <taxon>Pucciniales</taxon>
        <taxon>Pucciniaceae</taxon>
        <taxon>Puccinia</taxon>
    </lineage>
</organism>
<feature type="transmembrane region" description="Helical" evidence="1">
    <location>
        <begin position="63"/>
        <end position="83"/>
    </location>
</feature>